<feature type="chain" id="PRO_5046123393" evidence="13">
    <location>
        <begin position="29"/>
        <end position="775"/>
    </location>
</feature>
<keyword evidence="7" id="KW-0406">Ion transport</keyword>
<dbReference type="RefSeq" id="WP_194214152.1">
    <property type="nucleotide sequence ID" value="NZ_CP061205.1"/>
</dbReference>
<dbReference type="PANTHER" id="PTHR32552">
    <property type="entry name" value="FERRICHROME IRON RECEPTOR-RELATED"/>
    <property type="match status" value="1"/>
</dbReference>
<accession>A0ABV7D4Z5</accession>
<evidence type="ECO:0000256" key="7">
    <source>
        <dbReference type="ARBA" id="ARBA00023065"/>
    </source>
</evidence>
<evidence type="ECO:0000256" key="1">
    <source>
        <dbReference type="ARBA" id="ARBA00004571"/>
    </source>
</evidence>
<feature type="domain" description="TonB-dependent receptor plug" evidence="15">
    <location>
        <begin position="54"/>
        <end position="161"/>
    </location>
</feature>
<keyword evidence="16" id="KW-0675">Receptor</keyword>
<evidence type="ECO:0000259" key="15">
    <source>
        <dbReference type="Pfam" id="PF07715"/>
    </source>
</evidence>
<evidence type="ECO:0000256" key="11">
    <source>
        <dbReference type="PROSITE-ProRule" id="PRU01360"/>
    </source>
</evidence>
<keyword evidence="4" id="KW-0410">Iron transport</keyword>
<evidence type="ECO:0000256" key="4">
    <source>
        <dbReference type="ARBA" id="ARBA00022496"/>
    </source>
</evidence>
<evidence type="ECO:0000256" key="8">
    <source>
        <dbReference type="ARBA" id="ARBA00023077"/>
    </source>
</evidence>
<evidence type="ECO:0000256" key="10">
    <source>
        <dbReference type="ARBA" id="ARBA00023237"/>
    </source>
</evidence>
<evidence type="ECO:0000256" key="9">
    <source>
        <dbReference type="ARBA" id="ARBA00023136"/>
    </source>
</evidence>
<comment type="similarity">
    <text evidence="11 12">Belongs to the TonB-dependent receptor family.</text>
</comment>
<keyword evidence="6" id="KW-0408">Iron</keyword>
<keyword evidence="3 11" id="KW-1134">Transmembrane beta strand</keyword>
<dbReference type="InterPro" id="IPR012910">
    <property type="entry name" value="Plug_dom"/>
</dbReference>
<dbReference type="Gene3D" id="2.40.170.20">
    <property type="entry name" value="TonB-dependent receptor, beta-barrel domain"/>
    <property type="match status" value="1"/>
</dbReference>
<evidence type="ECO:0000256" key="6">
    <source>
        <dbReference type="ARBA" id="ARBA00023004"/>
    </source>
</evidence>
<keyword evidence="5 11" id="KW-0812">Transmembrane</keyword>
<protein>
    <submittedName>
        <fullName evidence="16">TonB-dependent receptor</fullName>
    </submittedName>
</protein>
<evidence type="ECO:0000256" key="3">
    <source>
        <dbReference type="ARBA" id="ARBA00022452"/>
    </source>
</evidence>
<keyword evidence="2 11" id="KW-0813">Transport</keyword>
<evidence type="ECO:0000259" key="14">
    <source>
        <dbReference type="Pfam" id="PF00593"/>
    </source>
</evidence>
<dbReference type="Pfam" id="PF07715">
    <property type="entry name" value="Plug"/>
    <property type="match status" value="1"/>
</dbReference>
<dbReference type="SUPFAM" id="SSF56935">
    <property type="entry name" value="Porins"/>
    <property type="match status" value="1"/>
</dbReference>
<feature type="signal peptide" evidence="13">
    <location>
        <begin position="1"/>
        <end position="28"/>
    </location>
</feature>
<reference evidence="17" key="1">
    <citation type="journal article" date="2019" name="Int. J. Syst. Evol. Microbiol.">
        <title>The Global Catalogue of Microorganisms (GCM) 10K type strain sequencing project: providing services to taxonomists for standard genome sequencing and annotation.</title>
        <authorList>
            <consortium name="The Broad Institute Genomics Platform"/>
            <consortium name="The Broad Institute Genome Sequencing Center for Infectious Disease"/>
            <person name="Wu L."/>
            <person name="Ma J."/>
        </authorList>
    </citation>
    <scope>NUCLEOTIDE SEQUENCE [LARGE SCALE GENOMIC DNA]</scope>
    <source>
        <strain evidence="17">KCTC 62164</strain>
    </source>
</reference>
<evidence type="ECO:0000256" key="12">
    <source>
        <dbReference type="RuleBase" id="RU003357"/>
    </source>
</evidence>
<keyword evidence="17" id="KW-1185">Reference proteome</keyword>
<proteinExistence type="inferred from homology"/>
<dbReference type="Proteomes" id="UP001595444">
    <property type="component" value="Unassembled WGS sequence"/>
</dbReference>
<comment type="subcellular location">
    <subcellularLocation>
        <location evidence="1 11">Cell outer membrane</location>
        <topology evidence="1 11">Multi-pass membrane protein</topology>
    </subcellularLocation>
</comment>
<sequence length="775" mass="84638">MLYNKRRFAVLAATSSLLALSTAPNISAQEVSPDDKVFQIEEIMVTATRRSESLSDIAMSVSAFDGKFVEKRGLTEVQDLAEFTPSLQIFSEQVNTEIYMIRGIGRANEDISSDSGVAVYINDVYIPRQGAANAAMYDVERVEVLRGPQGTLYGKNAVGGVINIITRQPSNNPQASVQLDFGNQDYQQVMASASGPIAEDKLYFGVSGFSKSKDGSYTNLVDGRTGNNVVSEGLRATLKATPSDTLTLSAVVDFSDANQDGVLKSVIADEPGAQYIFKDFLVVDDFPTQEDDIRSTRVDTFGEQGVRQWGGSFRIDYELSSGSLTSITGYRSEESYNIEDADRTAQRALTQGGDQDSSSFSQELRFVSADDGALSLDGKFHFTGGLYFFRETGQRNHQIYLNARIPSSAVGDSDNPDDGLIGPGSPDWQNSTAYFLQDITTNSFAIFGEATYDLTDALSLTLGGRYTIEKKEFSVDVSSEAEIAGEDDFSLFLPDGAFTAANSKRWSEFTPKATLQYDFSDDTNVYATFSRGFKSGGFNGQIDNPAGLTPFDPEIADNYEVGFKTMLLSNRLQINANVFQVDFNNLQVAGVTAEGLVITSNAANARIRGIEMDFLARPIEGLTLRGGLSLLEAEFVDWTKEEFDPTVIGGPPFVIVDKSGDRLDDTPKYSFFMGADYSWDLSGGSVTLGADFIAKGSTVTNENTYRGSSYQVVNARLDWQPKEDLTFSFWVKNLTDEVYYRGGGPVPDLNKFITRVGLVADPRTFGFTVKKTFGG</sequence>
<dbReference type="InterPro" id="IPR000531">
    <property type="entry name" value="Beta-barrel_TonB"/>
</dbReference>
<evidence type="ECO:0000256" key="2">
    <source>
        <dbReference type="ARBA" id="ARBA00022448"/>
    </source>
</evidence>
<dbReference type="EMBL" id="JBHRSL010000010">
    <property type="protein sequence ID" value="MFC3052161.1"/>
    <property type="molecule type" value="Genomic_DNA"/>
</dbReference>
<keyword evidence="9 11" id="KW-0472">Membrane</keyword>
<evidence type="ECO:0000313" key="17">
    <source>
        <dbReference type="Proteomes" id="UP001595444"/>
    </source>
</evidence>
<keyword evidence="8 12" id="KW-0798">TonB box</keyword>
<name>A0ABV7D4Z5_9PROT</name>
<keyword evidence="13" id="KW-0732">Signal</keyword>
<feature type="domain" description="TonB-dependent receptor-like beta-barrel" evidence="14">
    <location>
        <begin position="291"/>
        <end position="734"/>
    </location>
</feature>
<dbReference type="Pfam" id="PF00593">
    <property type="entry name" value="TonB_dep_Rec_b-barrel"/>
    <property type="match status" value="1"/>
</dbReference>
<organism evidence="16 17">
    <name type="scientific">Kordiimonas pumila</name>
    <dbReference type="NCBI Taxonomy" id="2161677"/>
    <lineage>
        <taxon>Bacteria</taxon>
        <taxon>Pseudomonadati</taxon>
        <taxon>Pseudomonadota</taxon>
        <taxon>Alphaproteobacteria</taxon>
        <taxon>Kordiimonadales</taxon>
        <taxon>Kordiimonadaceae</taxon>
        <taxon>Kordiimonas</taxon>
    </lineage>
</organism>
<evidence type="ECO:0000256" key="5">
    <source>
        <dbReference type="ARBA" id="ARBA00022692"/>
    </source>
</evidence>
<dbReference type="PANTHER" id="PTHR32552:SF81">
    <property type="entry name" value="TONB-DEPENDENT OUTER MEMBRANE RECEPTOR"/>
    <property type="match status" value="1"/>
</dbReference>
<evidence type="ECO:0000256" key="13">
    <source>
        <dbReference type="SAM" id="SignalP"/>
    </source>
</evidence>
<keyword evidence="10 11" id="KW-0998">Cell outer membrane</keyword>
<dbReference type="InterPro" id="IPR036942">
    <property type="entry name" value="Beta-barrel_TonB_sf"/>
</dbReference>
<dbReference type="InterPro" id="IPR039426">
    <property type="entry name" value="TonB-dep_rcpt-like"/>
</dbReference>
<gene>
    <name evidence="16" type="ORF">ACFOKA_09620</name>
</gene>
<comment type="caution">
    <text evidence="16">The sequence shown here is derived from an EMBL/GenBank/DDBJ whole genome shotgun (WGS) entry which is preliminary data.</text>
</comment>
<evidence type="ECO:0000313" key="16">
    <source>
        <dbReference type="EMBL" id="MFC3052161.1"/>
    </source>
</evidence>
<dbReference type="CDD" id="cd01347">
    <property type="entry name" value="ligand_gated_channel"/>
    <property type="match status" value="1"/>
</dbReference>
<dbReference type="PROSITE" id="PS52016">
    <property type="entry name" value="TONB_DEPENDENT_REC_3"/>
    <property type="match status" value="1"/>
</dbReference>